<dbReference type="Pfam" id="PF12270">
    <property type="entry name" value="Cyt_c_ox_IV"/>
    <property type="match status" value="1"/>
</dbReference>
<keyword evidence="8 10" id="KW-0472">Membrane</keyword>
<name>A0A852ZPY2_9ACTN</name>
<evidence type="ECO:0000313" key="12">
    <source>
        <dbReference type="EMBL" id="NYI03805.1"/>
    </source>
</evidence>
<organism evidence="12 13">
    <name type="scientific">Allostreptomyces psammosilenae</name>
    <dbReference type="NCBI Taxonomy" id="1892865"/>
    <lineage>
        <taxon>Bacteria</taxon>
        <taxon>Bacillati</taxon>
        <taxon>Actinomycetota</taxon>
        <taxon>Actinomycetes</taxon>
        <taxon>Kitasatosporales</taxon>
        <taxon>Streptomycetaceae</taxon>
        <taxon>Allostreptomyces</taxon>
    </lineage>
</organism>
<dbReference type="GO" id="GO:0022900">
    <property type="term" value="P:electron transport chain"/>
    <property type="evidence" value="ECO:0007669"/>
    <property type="project" value="InterPro"/>
</dbReference>
<dbReference type="RefSeq" id="WP_179812801.1">
    <property type="nucleotide sequence ID" value="NZ_JACBZD010000001.1"/>
</dbReference>
<dbReference type="AlphaFoldDB" id="A0A852ZPY2"/>
<evidence type="ECO:0000256" key="7">
    <source>
        <dbReference type="ARBA" id="ARBA00022989"/>
    </source>
</evidence>
<gene>
    <name evidence="12" type="ORF">FHU37_000748</name>
</gene>
<evidence type="ECO:0000256" key="3">
    <source>
        <dbReference type="ARBA" id="ARBA00006870"/>
    </source>
</evidence>
<dbReference type="GO" id="GO:0005886">
    <property type="term" value="C:plasma membrane"/>
    <property type="evidence" value="ECO:0007669"/>
    <property type="project" value="UniProtKB-SubCell"/>
</dbReference>
<dbReference type="EC" id="7.1.1.9" evidence="10"/>
<keyword evidence="7 11" id="KW-1133">Transmembrane helix</keyword>
<sequence>MRVEGHLFGGVAGFFAGVAAVYWLLARDPAGTAVLLVCGLMSALIAYYLFHTSRRSRRRLEDRADAEVVDGAGRLAFFPPGSAWPVVTAAGVTLLALGLLVTVWLVLVGVGVLALGVSGFVLQHNPPHHGG</sequence>
<feature type="transmembrane region" description="Helical" evidence="11">
    <location>
        <begin position="94"/>
        <end position="122"/>
    </location>
</feature>
<evidence type="ECO:0000256" key="5">
    <source>
        <dbReference type="ARBA" id="ARBA00022692"/>
    </source>
</evidence>
<keyword evidence="6 10" id="KW-1278">Translocase</keyword>
<comment type="subunit">
    <text evidence="10">Associates with subunits I, II and III to form cytochrome c oxidase.</text>
</comment>
<evidence type="ECO:0000256" key="6">
    <source>
        <dbReference type="ARBA" id="ARBA00022967"/>
    </source>
</evidence>
<comment type="subcellular location">
    <subcellularLocation>
        <location evidence="2">Cell membrane</location>
        <topology evidence="2">Multi-pass membrane protein</topology>
    </subcellularLocation>
</comment>
<evidence type="ECO:0000256" key="11">
    <source>
        <dbReference type="SAM" id="Phobius"/>
    </source>
</evidence>
<keyword evidence="13" id="KW-1185">Reference proteome</keyword>
<dbReference type="GO" id="GO:0004129">
    <property type="term" value="F:cytochrome-c oxidase activity"/>
    <property type="evidence" value="ECO:0007669"/>
    <property type="project" value="UniProtKB-EC"/>
</dbReference>
<evidence type="ECO:0000256" key="1">
    <source>
        <dbReference type="ARBA" id="ARBA00002536"/>
    </source>
</evidence>
<accession>A0A852ZPY2</accession>
<dbReference type="Gene3D" id="1.10.287.70">
    <property type="match status" value="1"/>
</dbReference>
<evidence type="ECO:0000256" key="10">
    <source>
        <dbReference type="PIRNR" id="PIRNR017385"/>
    </source>
</evidence>
<evidence type="ECO:0000256" key="2">
    <source>
        <dbReference type="ARBA" id="ARBA00004651"/>
    </source>
</evidence>
<evidence type="ECO:0000256" key="4">
    <source>
        <dbReference type="ARBA" id="ARBA00022475"/>
    </source>
</evidence>
<dbReference type="Proteomes" id="UP000567795">
    <property type="component" value="Unassembled WGS sequence"/>
</dbReference>
<comment type="similarity">
    <text evidence="3 10">Belongs to the cytochrome c oxidase bacterial subunit CtaF family.</text>
</comment>
<protein>
    <recommendedName>
        <fullName evidence="10">Cytochrome c oxidase polypeptide 4</fullName>
        <ecNumber evidence="10">7.1.1.9</ecNumber>
    </recommendedName>
    <alternativeName>
        <fullName evidence="10">Cytochrome aa3 subunit 4</fullName>
    </alternativeName>
    <alternativeName>
        <fullName evidence="10">Cytochrome c oxidase polypeptide IV</fullName>
    </alternativeName>
</protein>
<keyword evidence="5 11" id="KW-0812">Transmembrane</keyword>
<feature type="transmembrane region" description="Helical" evidence="11">
    <location>
        <begin position="7"/>
        <end position="25"/>
    </location>
</feature>
<feature type="transmembrane region" description="Helical" evidence="11">
    <location>
        <begin position="31"/>
        <end position="50"/>
    </location>
</feature>
<dbReference type="InterPro" id="IPR021050">
    <property type="entry name" value="Cyt_c_oxidase_su4_actinobac"/>
</dbReference>
<comment type="caution">
    <text evidence="12">The sequence shown here is derived from an EMBL/GenBank/DDBJ whole genome shotgun (WGS) entry which is preliminary data.</text>
</comment>
<comment type="catalytic activity">
    <reaction evidence="9 10">
        <text>4 Fe(II)-[cytochrome c] + O2 + 8 H(+)(in) = 4 Fe(III)-[cytochrome c] + 2 H2O + 4 H(+)(out)</text>
        <dbReference type="Rhea" id="RHEA:11436"/>
        <dbReference type="Rhea" id="RHEA-COMP:10350"/>
        <dbReference type="Rhea" id="RHEA-COMP:14399"/>
        <dbReference type="ChEBI" id="CHEBI:15377"/>
        <dbReference type="ChEBI" id="CHEBI:15378"/>
        <dbReference type="ChEBI" id="CHEBI:15379"/>
        <dbReference type="ChEBI" id="CHEBI:29033"/>
        <dbReference type="ChEBI" id="CHEBI:29034"/>
        <dbReference type="EC" id="7.1.1.9"/>
    </reaction>
</comment>
<dbReference type="EMBL" id="JACBZD010000001">
    <property type="protein sequence ID" value="NYI03805.1"/>
    <property type="molecule type" value="Genomic_DNA"/>
</dbReference>
<evidence type="ECO:0000313" key="13">
    <source>
        <dbReference type="Proteomes" id="UP000567795"/>
    </source>
</evidence>
<dbReference type="PIRSF" id="PIRSF017385">
    <property type="entry name" value="CtaF"/>
    <property type="match status" value="1"/>
</dbReference>
<proteinExistence type="inferred from homology"/>
<reference evidence="12 13" key="1">
    <citation type="submission" date="2020-07" db="EMBL/GenBank/DDBJ databases">
        <title>Sequencing the genomes of 1000 actinobacteria strains.</title>
        <authorList>
            <person name="Klenk H.-P."/>
        </authorList>
    </citation>
    <scope>NUCLEOTIDE SEQUENCE [LARGE SCALE GENOMIC DNA]</scope>
    <source>
        <strain evidence="12 13">DSM 42178</strain>
    </source>
</reference>
<evidence type="ECO:0000256" key="9">
    <source>
        <dbReference type="ARBA" id="ARBA00047816"/>
    </source>
</evidence>
<evidence type="ECO:0000256" key="8">
    <source>
        <dbReference type="ARBA" id="ARBA00023136"/>
    </source>
</evidence>
<keyword evidence="4 10" id="KW-1003">Cell membrane</keyword>
<comment type="function">
    <text evidence="1 10">Part of cytochrome c oxidase, its function is unknown.</text>
</comment>